<evidence type="ECO:0000313" key="4">
    <source>
        <dbReference type="Proteomes" id="UP001356170"/>
    </source>
</evidence>
<comment type="caution">
    <text evidence="3">The sequence shown here is derived from an EMBL/GenBank/DDBJ whole genome shotgun (WGS) entry which is preliminary data.</text>
</comment>
<evidence type="ECO:0000259" key="2">
    <source>
        <dbReference type="PROSITE" id="PS51084"/>
    </source>
</evidence>
<keyword evidence="4" id="KW-1185">Reference proteome</keyword>
<dbReference type="InterPro" id="IPR026026">
    <property type="entry name" value="HIT_Hint"/>
</dbReference>
<dbReference type="Gene3D" id="3.30.428.10">
    <property type="entry name" value="HIT-like"/>
    <property type="match status" value="1"/>
</dbReference>
<dbReference type="RefSeq" id="WP_331704043.1">
    <property type="nucleotide sequence ID" value="NZ_JAZHBO010000002.1"/>
</dbReference>
<organism evidence="3 4">
    <name type="scientific">Aquilutibacter rugosus</name>
    <dbReference type="NCBI Taxonomy" id="3115820"/>
    <lineage>
        <taxon>Bacteria</taxon>
        <taxon>Pseudomonadati</taxon>
        <taxon>Pseudomonadota</taxon>
        <taxon>Gammaproteobacteria</taxon>
        <taxon>Lysobacterales</taxon>
        <taxon>Lysobacteraceae</taxon>
        <taxon>Aquilutibacter</taxon>
    </lineage>
</organism>
<name>A0ABU7V1G4_9GAMM</name>
<comment type="caution">
    <text evidence="1">Lacks conserved residue(s) required for the propagation of feature annotation.</text>
</comment>
<protein>
    <submittedName>
        <fullName evidence="3">HIT domain-containing protein</fullName>
    </submittedName>
</protein>
<dbReference type="InterPro" id="IPR011146">
    <property type="entry name" value="HIT-like"/>
</dbReference>
<dbReference type="Pfam" id="PF01230">
    <property type="entry name" value="HIT"/>
    <property type="match status" value="1"/>
</dbReference>
<reference evidence="3 4" key="1">
    <citation type="submission" date="2024-01" db="EMBL/GenBank/DDBJ databases">
        <title>Novel species of the genus Luteimonas isolated from rivers.</title>
        <authorList>
            <person name="Lu H."/>
        </authorList>
    </citation>
    <scope>NUCLEOTIDE SEQUENCE [LARGE SCALE GENOMIC DNA]</scope>
    <source>
        <strain evidence="3 4">FXH3W</strain>
    </source>
</reference>
<accession>A0ABU7V1G4</accession>
<dbReference type="PROSITE" id="PS51084">
    <property type="entry name" value="HIT_2"/>
    <property type="match status" value="1"/>
</dbReference>
<evidence type="ECO:0000256" key="1">
    <source>
        <dbReference type="PROSITE-ProRule" id="PRU00464"/>
    </source>
</evidence>
<dbReference type="EMBL" id="JAZHBO010000002">
    <property type="protein sequence ID" value="MEF2156170.1"/>
    <property type="molecule type" value="Genomic_DNA"/>
</dbReference>
<sequence>MTPFRLDPQLAADTFVVGDLARCRVLLMNDSRYPWLILVPRANGLRDLTDLDADDLAQCMQEVRTAAAALQTCAPYQKLNVASLGNMVPQLHIHVIGRNESDAAWPKSVWGLGQAQPYSPAQLLLQELRAAIPGLTAA</sequence>
<dbReference type="InterPro" id="IPR036265">
    <property type="entry name" value="HIT-like_sf"/>
</dbReference>
<evidence type="ECO:0000313" key="3">
    <source>
        <dbReference type="EMBL" id="MEF2156170.1"/>
    </source>
</evidence>
<dbReference type="SUPFAM" id="SSF54197">
    <property type="entry name" value="HIT-like"/>
    <property type="match status" value="1"/>
</dbReference>
<gene>
    <name evidence="3" type="ORF">V3390_08020</name>
</gene>
<proteinExistence type="predicted"/>
<dbReference type="PIRSF" id="PIRSF000714">
    <property type="entry name" value="HIT"/>
    <property type="match status" value="1"/>
</dbReference>
<feature type="domain" description="HIT" evidence="2">
    <location>
        <begin position="36"/>
        <end position="105"/>
    </location>
</feature>
<dbReference type="Proteomes" id="UP001356170">
    <property type="component" value="Unassembled WGS sequence"/>
</dbReference>